<accession>A0ABY2QJT5</accession>
<evidence type="ECO:0000256" key="1">
    <source>
        <dbReference type="SAM" id="MobiDB-lite"/>
    </source>
</evidence>
<feature type="region of interest" description="Disordered" evidence="1">
    <location>
        <begin position="20"/>
        <end position="73"/>
    </location>
</feature>
<evidence type="ECO:0000313" key="3">
    <source>
        <dbReference type="EMBL" id="THG39833.1"/>
    </source>
</evidence>
<reference evidence="3 4" key="1">
    <citation type="submission" date="2019-04" db="EMBL/GenBank/DDBJ databases">
        <title>Microbes associate with the intestines of laboratory mice.</title>
        <authorList>
            <person name="Navarre W."/>
            <person name="Wong E."/>
            <person name="Huang K.C."/>
            <person name="Tropini C."/>
            <person name="Ng K."/>
            <person name="Yu B."/>
        </authorList>
    </citation>
    <scope>NUCLEOTIDE SEQUENCE [LARGE SCALE GENOMIC DNA]</scope>
    <source>
        <strain evidence="3 4">NM83_B4-11</strain>
    </source>
</reference>
<evidence type="ECO:0000256" key="2">
    <source>
        <dbReference type="SAM" id="SignalP"/>
    </source>
</evidence>
<keyword evidence="2" id="KW-0732">Signal</keyword>
<dbReference type="Proteomes" id="UP000308038">
    <property type="component" value="Unassembled WGS sequence"/>
</dbReference>
<comment type="caution">
    <text evidence="3">The sequence shown here is derived from an EMBL/GenBank/DDBJ whole genome shotgun (WGS) entry which is preliminary data.</text>
</comment>
<feature type="chain" id="PRO_5047075261" evidence="2">
    <location>
        <begin position="19"/>
        <end position="214"/>
    </location>
</feature>
<feature type="signal peptide" evidence="2">
    <location>
        <begin position="1"/>
        <end position="18"/>
    </location>
</feature>
<name>A0ABY2QJT5_9SPHN</name>
<proteinExistence type="predicted"/>
<sequence>MRNLSPALILAVALAACSSEPESPNSAAPVDATTEATEGATVPAATPTPLSSPTPVASPTAAPTPAETPAPGKTLALEGLGALRIGEAVPRGSGWAERGAQIDEGCRTVSSPAFPGVYAIVTEGKVRRITVGQRSDVKLVEGIRVGSSEQAVRQWFGGFRAEPHKYEDRPAKYLTAPNAASGDPAVRFEIGQDGKVSLIHVGTMPVLAYVEGCA</sequence>
<evidence type="ECO:0000313" key="4">
    <source>
        <dbReference type="Proteomes" id="UP000308038"/>
    </source>
</evidence>
<keyword evidence="4" id="KW-1185">Reference proteome</keyword>
<feature type="compositionally biased region" description="Low complexity" evidence="1">
    <location>
        <begin position="20"/>
        <end position="71"/>
    </location>
</feature>
<organism evidence="3 4">
    <name type="scientific">Sphingomonas olei</name>
    <dbReference type="NCBI Taxonomy" id="1886787"/>
    <lineage>
        <taxon>Bacteria</taxon>
        <taxon>Pseudomonadati</taxon>
        <taxon>Pseudomonadota</taxon>
        <taxon>Alphaproteobacteria</taxon>
        <taxon>Sphingomonadales</taxon>
        <taxon>Sphingomonadaceae</taxon>
        <taxon>Sphingomonas</taxon>
    </lineage>
</organism>
<dbReference type="PROSITE" id="PS51257">
    <property type="entry name" value="PROKAR_LIPOPROTEIN"/>
    <property type="match status" value="1"/>
</dbReference>
<dbReference type="EMBL" id="SSTI01000006">
    <property type="protein sequence ID" value="THG39833.1"/>
    <property type="molecule type" value="Genomic_DNA"/>
</dbReference>
<protein>
    <submittedName>
        <fullName evidence="3">Uncharacterized protein</fullName>
    </submittedName>
</protein>
<gene>
    <name evidence="3" type="ORF">E5988_09185</name>
</gene>
<dbReference type="RefSeq" id="WP_136451493.1">
    <property type="nucleotide sequence ID" value="NZ_SSTI01000006.1"/>
</dbReference>